<dbReference type="NCBIfam" id="TIGR00756">
    <property type="entry name" value="PPR"/>
    <property type="match status" value="1"/>
</dbReference>
<accession>A0AAW2TVD0</accession>
<keyword evidence="1" id="KW-0677">Repeat</keyword>
<protein>
    <submittedName>
        <fullName evidence="2">Pentatricopeptide repeat-containing protein</fullName>
    </submittedName>
</protein>
<comment type="caution">
    <text evidence="2">The sequence shown here is derived from an EMBL/GenBank/DDBJ whole genome shotgun (WGS) entry which is preliminary data.</text>
</comment>
<dbReference type="Gene3D" id="1.25.40.10">
    <property type="entry name" value="Tetratricopeptide repeat domain"/>
    <property type="match status" value="1"/>
</dbReference>
<name>A0AAW2TVD0_SESRA</name>
<dbReference type="InterPro" id="IPR046960">
    <property type="entry name" value="PPR_At4g14850-like_plant"/>
</dbReference>
<proteinExistence type="predicted"/>
<dbReference type="AlphaFoldDB" id="A0AAW2TVD0"/>
<dbReference type="InterPro" id="IPR011990">
    <property type="entry name" value="TPR-like_helical_dom_sf"/>
</dbReference>
<dbReference type="InterPro" id="IPR002885">
    <property type="entry name" value="PPR_rpt"/>
</dbReference>
<dbReference type="EMBL" id="JACGWJ010000007">
    <property type="protein sequence ID" value="KAL0408512.1"/>
    <property type="molecule type" value="Genomic_DNA"/>
</dbReference>
<evidence type="ECO:0000256" key="1">
    <source>
        <dbReference type="ARBA" id="ARBA00022737"/>
    </source>
</evidence>
<dbReference type="GO" id="GO:0003723">
    <property type="term" value="F:RNA binding"/>
    <property type="evidence" value="ECO:0007669"/>
    <property type="project" value="InterPro"/>
</dbReference>
<reference evidence="2" key="2">
    <citation type="journal article" date="2024" name="Plant">
        <title>Genomic evolution and insights into agronomic trait innovations of Sesamum species.</title>
        <authorList>
            <person name="Miao H."/>
            <person name="Wang L."/>
            <person name="Qu L."/>
            <person name="Liu H."/>
            <person name="Sun Y."/>
            <person name="Le M."/>
            <person name="Wang Q."/>
            <person name="Wei S."/>
            <person name="Zheng Y."/>
            <person name="Lin W."/>
            <person name="Duan Y."/>
            <person name="Cao H."/>
            <person name="Xiong S."/>
            <person name="Wang X."/>
            <person name="Wei L."/>
            <person name="Li C."/>
            <person name="Ma Q."/>
            <person name="Ju M."/>
            <person name="Zhao R."/>
            <person name="Li G."/>
            <person name="Mu C."/>
            <person name="Tian Q."/>
            <person name="Mei H."/>
            <person name="Zhang T."/>
            <person name="Gao T."/>
            <person name="Zhang H."/>
        </authorList>
    </citation>
    <scope>NUCLEOTIDE SEQUENCE</scope>
    <source>
        <strain evidence="2">G02</strain>
    </source>
</reference>
<dbReference type="Pfam" id="PF01535">
    <property type="entry name" value="PPR"/>
    <property type="match status" value="2"/>
</dbReference>
<reference evidence="2" key="1">
    <citation type="submission" date="2020-06" db="EMBL/GenBank/DDBJ databases">
        <authorList>
            <person name="Li T."/>
            <person name="Hu X."/>
            <person name="Zhang T."/>
            <person name="Song X."/>
            <person name="Zhang H."/>
            <person name="Dai N."/>
            <person name="Sheng W."/>
            <person name="Hou X."/>
            <person name="Wei L."/>
        </authorList>
    </citation>
    <scope>NUCLEOTIDE SEQUENCE</scope>
    <source>
        <strain evidence="2">G02</strain>
        <tissue evidence="2">Leaf</tissue>
    </source>
</reference>
<dbReference type="PANTHER" id="PTHR47926:SF453">
    <property type="entry name" value="PENTATRICOPEPTIDE REPEAT (PPR) SUPERFAMILY PROTEIN"/>
    <property type="match status" value="1"/>
</dbReference>
<sequence>MMIKEYGIEPQIEHYGCLIDLLGRSGQFEEAMDVVKGMRIPPDEVIWGSLLNGCKIHRRMDLAELAVKKLIDINPNNGVIGQLANLYGEMGKWMRSTEGKKNII</sequence>
<dbReference type="PANTHER" id="PTHR47926">
    <property type="entry name" value="PENTATRICOPEPTIDE REPEAT-CONTAINING PROTEIN"/>
    <property type="match status" value="1"/>
</dbReference>
<gene>
    <name evidence="2" type="ORF">Sradi_1785600</name>
</gene>
<organism evidence="2">
    <name type="scientific">Sesamum radiatum</name>
    <name type="common">Black benniseed</name>
    <dbReference type="NCBI Taxonomy" id="300843"/>
    <lineage>
        <taxon>Eukaryota</taxon>
        <taxon>Viridiplantae</taxon>
        <taxon>Streptophyta</taxon>
        <taxon>Embryophyta</taxon>
        <taxon>Tracheophyta</taxon>
        <taxon>Spermatophyta</taxon>
        <taxon>Magnoliopsida</taxon>
        <taxon>eudicotyledons</taxon>
        <taxon>Gunneridae</taxon>
        <taxon>Pentapetalae</taxon>
        <taxon>asterids</taxon>
        <taxon>lamiids</taxon>
        <taxon>Lamiales</taxon>
        <taxon>Pedaliaceae</taxon>
        <taxon>Sesamum</taxon>
    </lineage>
</organism>
<evidence type="ECO:0000313" key="2">
    <source>
        <dbReference type="EMBL" id="KAL0408512.1"/>
    </source>
</evidence>
<dbReference type="GO" id="GO:0009451">
    <property type="term" value="P:RNA modification"/>
    <property type="evidence" value="ECO:0007669"/>
    <property type="project" value="InterPro"/>
</dbReference>